<protein>
    <submittedName>
        <fullName evidence="2">Branched-subunit amino acid transport protein</fullName>
    </submittedName>
</protein>
<dbReference type="OrthoDB" id="7870017at2"/>
<accession>A0A5S5C5R7</accession>
<dbReference type="EMBL" id="VNHS01000005">
    <property type="protein sequence ID" value="TYP74674.1"/>
    <property type="molecule type" value="Genomic_DNA"/>
</dbReference>
<evidence type="ECO:0000313" key="3">
    <source>
        <dbReference type="Proteomes" id="UP000323257"/>
    </source>
</evidence>
<reference evidence="2 3" key="1">
    <citation type="submission" date="2019-07" db="EMBL/GenBank/DDBJ databases">
        <title>Genomic Encyclopedia of Type Strains, Phase III (KMG-III): the genomes of soil and plant-associated and newly described type strains.</title>
        <authorList>
            <person name="Whitman W."/>
        </authorList>
    </citation>
    <scope>NUCLEOTIDE SEQUENCE [LARGE SCALE GENOMIC DNA]</scope>
    <source>
        <strain evidence="2 3">BL24</strain>
    </source>
</reference>
<dbReference type="AlphaFoldDB" id="A0A5S5C5R7"/>
<feature type="transmembrane region" description="Helical" evidence="1">
    <location>
        <begin position="65"/>
        <end position="83"/>
    </location>
</feature>
<evidence type="ECO:0000313" key="2">
    <source>
        <dbReference type="EMBL" id="TYP74674.1"/>
    </source>
</evidence>
<proteinExistence type="predicted"/>
<sequence>MEVRGDVLLAIVGASLVTLLPRVVPLMLLSRLSLPQWLTRWLHYVPVSVMAALVGQALFFPEGEAVGLSGNLALYTAVPSFLVAIKTRSILATVSTGIVVLMLLRLLFPGT</sequence>
<keyword evidence="1" id="KW-0812">Transmembrane</keyword>
<gene>
    <name evidence="2" type="ORF">BCM02_105218</name>
</gene>
<feature type="transmembrane region" description="Helical" evidence="1">
    <location>
        <begin position="90"/>
        <end position="108"/>
    </location>
</feature>
<dbReference type="Proteomes" id="UP000323257">
    <property type="component" value="Unassembled WGS sequence"/>
</dbReference>
<keyword evidence="1" id="KW-1133">Transmembrane helix</keyword>
<evidence type="ECO:0000256" key="1">
    <source>
        <dbReference type="SAM" id="Phobius"/>
    </source>
</evidence>
<keyword evidence="1" id="KW-0472">Membrane</keyword>
<dbReference type="RefSeq" id="WP_148929920.1">
    <property type="nucleotide sequence ID" value="NZ_VNHS01000005.1"/>
</dbReference>
<feature type="transmembrane region" description="Helical" evidence="1">
    <location>
        <begin position="6"/>
        <end position="29"/>
    </location>
</feature>
<dbReference type="Pfam" id="PF05437">
    <property type="entry name" value="AzlD"/>
    <property type="match status" value="1"/>
</dbReference>
<keyword evidence="3" id="KW-1185">Reference proteome</keyword>
<name>A0A5S5C5R7_9BACL</name>
<comment type="caution">
    <text evidence="2">The sequence shown here is derived from an EMBL/GenBank/DDBJ whole genome shotgun (WGS) entry which is preliminary data.</text>
</comment>
<organism evidence="2 3">
    <name type="scientific">Paenibacillus methanolicus</name>
    <dbReference type="NCBI Taxonomy" id="582686"/>
    <lineage>
        <taxon>Bacteria</taxon>
        <taxon>Bacillati</taxon>
        <taxon>Bacillota</taxon>
        <taxon>Bacilli</taxon>
        <taxon>Bacillales</taxon>
        <taxon>Paenibacillaceae</taxon>
        <taxon>Paenibacillus</taxon>
    </lineage>
</organism>
<dbReference type="InterPro" id="IPR008407">
    <property type="entry name" value="Brnchd-chn_aa_trnsp_AzlD"/>
</dbReference>
<feature type="transmembrane region" description="Helical" evidence="1">
    <location>
        <begin position="41"/>
        <end position="59"/>
    </location>
</feature>